<evidence type="ECO:0000256" key="1">
    <source>
        <dbReference type="SAM" id="MobiDB-lite"/>
    </source>
</evidence>
<dbReference type="Proteomes" id="UP000485058">
    <property type="component" value="Unassembled WGS sequence"/>
</dbReference>
<dbReference type="EMBL" id="BLLF01000008">
    <property type="protein sequence ID" value="GFH05785.1"/>
    <property type="molecule type" value="Genomic_DNA"/>
</dbReference>
<feature type="region of interest" description="Disordered" evidence="1">
    <location>
        <begin position="60"/>
        <end position="82"/>
    </location>
</feature>
<name>A0A699Y8W8_HAELA</name>
<comment type="caution">
    <text evidence="2">The sequence shown here is derived from an EMBL/GenBank/DDBJ whole genome shotgun (WGS) entry which is preliminary data.</text>
</comment>
<accession>A0A699Y8W8</accession>
<protein>
    <submittedName>
        <fullName evidence="2">Uncharacterized protein</fullName>
    </submittedName>
</protein>
<sequence length="82" mass="8738">MSRAMQELFLADLTSRSAQPLLTTDTPVKELTYTNVERVPHKVKASSIISKVAAAEAMEVQVAPSEPSEPGGQDCPPAQASQ</sequence>
<dbReference type="AlphaFoldDB" id="A0A699Y8W8"/>
<gene>
    <name evidence="2" type="ORF">HaLaN_00307</name>
</gene>
<organism evidence="2 3">
    <name type="scientific">Haematococcus lacustris</name>
    <name type="common">Green alga</name>
    <name type="synonym">Haematococcus pluvialis</name>
    <dbReference type="NCBI Taxonomy" id="44745"/>
    <lineage>
        <taxon>Eukaryota</taxon>
        <taxon>Viridiplantae</taxon>
        <taxon>Chlorophyta</taxon>
        <taxon>core chlorophytes</taxon>
        <taxon>Chlorophyceae</taxon>
        <taxon>CS clade</taxon>
        <taxon>Chlamydomonadales</taxon>
        <taxon>Haematococcaceae</taxon>
        <taxon>Haematococcus</taxon>
    </lineage>
</organism>
<keyword evidence="3" id="KW-1185">Reference proteome</keyword>
<proteinExistence type="predicted"/>
<evidence type="ECO:0000313" key="3">
    <source>
        <dbReference type="Proteomes" id="UP000485058"/>
    </source>
</evidence>
<reference evidence="2 3" key="1">
    <citation type="submission" date="2020-02" db="EMBL/GenBank/DDBJ databases">
        <title>Draft genome sequence of Haematococcus lacustris strain NIES-144.</title>
        <authorList>
            <person name="Morimoto D."/>
            <person name="Nakagawa S."/>
            <person name="Yoshida T."/>
            <person name="Sawayama S."/>
        </authorList>
    </citation>
    <scope>NUCLEOTIDE SEQUENCE [LARGE SCALE GENOMIC DNA]</scope>
    <source>
        <strain evidence="2 3">NIES-144</strain>
    </source>
</reference>
<evidence type="ECO:0000313" key="2">
    <source>
        <dbReference type="EMBL" id="GFH05785.1"/>
    </source>
</evidence>